<dbReference type="EMBL" id="AMQK01000019">
    <property type="protein sequence ID" value="EKS43058.1"/>
    <property type="molecule type" value="Genomic_DNA"/>
</dbReference>
<evidence type="ECO:0000313" key="3">
    <source>
        <dbReference type="Proteomes" id="UP000009359"/>
    </source>
</evidence>
<keyword evidence="3" id="KW-1185">Reference proteome</keyword>
<keyword evidence="1" id="KW-0472">Membrane</keyword>
<gene>
    <name evidence="2" type="ORF">BbINS_05467</name>
</gene>
<name>A0ABP2SL57_BARBA</name>
<sequence length="37" mass="4122">MKEASMTDIVKTAVLYSMLIIGTNAMIVIAMMTETLW</sequence>
<evidence type="ECO:0000313" key="2">
    <source>
        <dbReference type="EMBL" id="EKS43058.1"/>
    </source>
</evidence>
<keyword evidence="1" id="KW-1133">Transmembrane helix</keyword>
<proteinExistence type="predicted"/>
<organism evidence="2 3">
    <name type="scientific">Bartonella bacilliformis INS</name>
    <dbReference type="NCBI Taxonomy" id="1206782"/>
    <lineage>
        <taxon>Bacteria</taxon>
        <taxon>Pseudomonadati</taxon>
        <taxon>Pseudomonadota</taxon>
        <taxon>Alphaproteobacteria</taxon>
        <taxon>Hyphomicrobiales</taxon>
        <taxon>Bartonellaceae</taxon>
        <taxon>Bartonella</taxon>
    </lineage>
</organism>
<evidence type="ECO:0000256" key="1">
    <source>
        <dbReference type="SAM" id="Phobius"/>
    </source>
</evidence>
<reference evidence="2 3" key="1">
    <citation type="journal article" date="2013" name="Genome Announc.">
        <title>Whole Genome Sequencing and Comparative Analysis of Bartonella bacilliformis Strain INS, the Causative Agent of Carrion's Disease.</title>
        <authorList>
            <person name="Tarazona D."/>
            <person name="Padilla C."/>
            <person name="Caceres O."/>
            <person name="Montenegro J.D."/>
            <person name="Bailon H."/>
            <person name="Ventura G."/>
            <person name="Mendoza G."/>
            <person name="Anaya E."/>
            <person name="Guio H."/>
        </authorList>
    </citation>
    <scope>NUCLEOTIDE SEQUENCE [LARGE SCALE GENOMIC DNA]</scope>
    <source>
        <strain evidence="2 3">INS</strain>
    </source>
</reference>
<feature type="transmembrane region" description="Helical" evidence="1">
    <location>
        <begin position="12"/>
        <end position="32"/>
    </location>
</feature>
<protein>
    <submittedName>
        <fullName evidence="2">Uncharacterized protein</fullName>
    </submittedName>
</protein>
<dbReference type="Proteomes" id="UP000009359">
    <property type="component" value="Unassembled WGS sequence"/>
</dbReference>
<accession>A0ABP2SL57</accession>
<comment type="caution">
    <text evidence="2">The sequence shown here is derived from an EMBL/GenBank/DDBJ whole genome shotgun (WGS) entry which is preliminary data.</text>
</comment>
<keyword evidence="1" id="KW-0812">Transmembrane</keyword>